<dbReference type="Pfam" id="PF00067">
    <property type="entry name" value="p450"/>
    <property type="match status" value="1"/>
</dbReference>
<proteinExistence type="inferred from homology"/>
<keyword evidence="1 3" id="KW-0479">Metal-binding</keyword>
<dbReference type="AlphaFoldDB" id="A0AAW0CY41"/>
<dbReference type="GO" id="GO:0016705">
    <property type="term" value="F:oxidoreductase activity, acting on paired donors, with incorporation or reduction of molecular oxygen"/>
    <property type="evidence" value="ECO:0007669"/>
    <property type="project" value="InterPro"/>
</dbReference>
<evidence type="ECO:0000313" key="5">
    <source>
        <dbReference type="Proteomes" id="UP001383192"/>
    </source>
</evidence>
<dbReference type="InterPro" id="IPR017972">
    <property type="entry name" value="Cyt_P450_CS"/>
</dbReference>
<evidence type="ECO:0008006" key="6">
    <source>
        <dbReference type="Google" id="ProtNLM"/>
    </source>
</evidence>
<dbReference type="GO" id="GO:0004497">
    <property type="term" value="F:monooxygenase activity"/>
    <property type="evidence" value="ECO:0007669"/>
    <property type="project" value="UniProtKB-KW"/>
</dbReference>
<evidence type="ECO:0000256" key="1">
    <source>
        <dbReference type="ARBA" id="ARBA00022723"/>
    </source>
</evidence>
<dbReference type="Proteomes" id="UP001383192">
    <property type="component" value="Unassembled WGS sequence"/>
</dbReference>
<dbReference type="GO" id="GO:0005506">
    <property type="term" value="F:iron ion binding"/>
    <property type="evidence" value="ECO:0007669"/>
    <property type="project" value="InterPro"/>
</dbReference>
<keyword evidence="3" id="KW-0503">Monooxygenase</keyword>
<sequence>MTFSAGVRGCLGWRFAVHEIQTVATLLLESFKFAMPADVDITMVDAALVAPVVKGRFKEGIQMPLKLELRE</sequence>
<evidence type="ECO:0000256" key="3">
    <source>
        <dbReference type="RuleBase" id="RU000461"/>
    </source>
</evidence>
<keyword evidence="3" id="KW-0349">Heme</keyword>
<dbReference type="InterPro" id="IPR001128">
    <property type="entry name" value="Cyt_P450"/>
</dbReference>
<dbReference type="GO" id="GO:0020037">
    <property type="term" value="F:heme binding"/>
    <property type="evidence" value="ECO:0007669"/>
    <property type="project" value="InterPro"/>
</dbReference>
<name>A0AAW0CY41_9AGAR</name>
<dbReference type="EMBL" id="JAYKXP010000029">
    <property type="protein sequence ID" value="KAK7043139.1"/>
    <property type="molecule type" value="Genomic_DNA"/>
</dbReference>
<accession>A0AAW0CY41</accession>
<comment type="caution">
    <text evidence="4">The sequence shown here is derived from an EMBL/GenBank/DDBJ whole genome shotgun (WGS) entry which is preliminary data.</text>
</comment>
<gene>
    <name evidence="4" type="ORF">VNI00_008493</name>
</gene>
<keyword evidence="3" id="KW-0560">Oxidoreductase</keyword>
<evidence type="ECO:0000313" key="4">
    <source>
        <dbReference type="EMBL" id="KAK7043139.1"/>
    </source>
</evidence>
<keyword evidence="5" id="KW-1185">Reference proteome</keyword>
<dbReference type="PROSITE" id="PS00086">
    <property type="entry name" value="CYTOCHROME_P450"/>
    <property type="match status" value="1"/>
</dbReference>
<dbReference type="Gene3D" id="1.10.630.10">
    <property type="entry name" value="Cytochrome P450"/>
    <property type="match status" value="1"/>
</dbReference>
<protein>
    <recommendedName>
        <fullName evidence="6">Cytochrome P450</fullName>
    </recommendedName>
</protein>
<keyword evidence="2 3" id="KW-0408">Iron</keyword>
<comment type="similarity">
    <text evidence="3">Belongs to the cytochrome P450 family.</text>
</comment>
<dbReference type="InterPro" id="IPR036396">
    <property type="entry name" value="Cyt_P450_sf"/>
</dbReference>
<dbReference type="SUPFAM" id="SSF48264">
    <property type="entry name" value="Cytochrome P450"/>
    <property type="match status" value="1"/>
</dbReference>
<evidence type="ECO:0000256" key="2">
    <source>
        <dbReference type="ARBA" id="ARBA00023004"/>
    </source>
</evidence>
<organism evidence="4 5">
    <name type="scientific">Paramarasmius palmivorus</name>
    <dbReference type="NCBI Taxonomy" id="297713"/>
    <lineage>
        <taxon>Eukaryota</taxon>
        <taxon>Fungi</taxon>
        <taxon>Dikarya</taxon>
        <taxon>Basidiomycota</taxon>
        <taxon>Agaricomycotina</taxon>
        <taxon>Agaricomycetes</taxon>
        <taxon>Agaricomycetidae</taxon>
        <taxon>Agaricales</taxon>
        <taxon>Marasmiineae</taxon>
        <taxon>Marasmiaceae</taxon>
        <taxon>Paramarasmius</taxon>
    </lineage>
</organism>
<reference evidence="4 5" key="1">
    <citation type="submission" date="2024-01" db="EMBL/GenBank/DDBJ databases">
        <title>A draft genome for a cacao thread blight-causing isolate of Paramarasmius palmivorus.</title>
        <authorList>
            <person name="Baruah I.K."/>
            <person name="Bukari Y."/>
            <person name="Amoako-Attah I."/>
            <person name="Meinhardt L.W."/>
            <person name="Bailey B.A."/>
            <person name="Cohen S.P."/>
        </authorList>
    </citation>
    <scope>NUCLEOTIDE SEQUENCE [LARGE SCALE GENOMIC DNA]</scope>
    <source>
        <strain evidence="4 5">GH-12</strain>
    </source>
</reference>